<dbReference type="PROSITE" id="PS51296">
    <property type="entry name" value="RIESKE"/>
    <property type="match status" value="1"/>
</dbReference>
<dbReference type="EMBL" id="NVUL01000008">
    <property type="protein sequence ID" value="PCI80796.1"/>
    <property type="molecule type" value="Genomic_DNA"/>
</dbReference>
<dbReference type="GO" id="GO:0042128">
    <property type="term" value="P:nitrate assimilation"/>
    <property type="evidence" value="ECO:0007669"/>
    <property type="project" value="UniProtKB-KW"/>
</dbReference>
<keyword evidence="4" id="KW-0408">Iron</keyword>
<proteinExistence type="predicted"/>
<evidence type="ECO:0000256" key="1">
    <source>
        <dbReference type="ARBA" id="ARBA00022714"/>
    </source>
</evidence>
<reference evidence="9" key="1">
    <citation type="submission" date="2017-08" db="EMBL/GenBank/DDBJ databases">
        <title>A dynamic microbial community with high functional redundancy inhabits the cold, oxic subseafloor aquifer.</title>
        <authorList>
            <person name="Tully B.J."/>
            <person name="Wheat C.G."/>
            <person name="Glazer B.T."/>
            <person name="Huber J.A."/>
        </authorList>
    </citation>
    <scope>NUCLEOTIDE SEQUENCE [LARGE SCALE GENOMIC DNA]</scope>
</reference>
<evidence type="ECO:0000256" key="4">
    <source>
        <dbReference type="ARBA" id="ARBA00023004"/>
    </source>
</evidence>
<dbReference type="GO" id="GO:0008942">
    <property type="term" value="F:nitrite reductase [NAD(P)H] activity"/>
    <property type="evidence" value="ECO:0007669"/>
    <property type="project" value="InterPro"/>
</dbReference>
<dbReference type="InterPro" id="IPR017881">
    <property type="entry name" value="NirD"/>
</dbReference>
<dbReference type="PROSITE" id="PS51300">
    <property type="entry name" value="NIRD"/>
    <property type="match status" value="1"/>
</dbReference>
<feature type="domain" description="Rieske" evidence="7">
    <location>
        <begin position="14"/>
        <end position="115"/>
    </location>
</feature>
<gene>
    <name evidence="8" type="primary">nirD</name>
    <name evidence="8" type="ORF">COB20_02620</name>
</gene>
<dbReference type="PANTHER" id="PTHR40562">
    <property type="match status" value="1"/>
</dbReference>
<dbReference type="Gene3D" id="2.102.10.10">
    <property type="entry name" value="Rieske [2Fe-2S] iron-sulphur domain"/>
    <property type="match status" value="1"/>
</dbReference>
<organism evidence="8 9">
    <name type="scientific">SAR86 cluster bacterium</name>
    <dbReference type="NCBI Taxonomy" id="2030880"/>
    <lineage>
        <taxon>Bacteria</taxon>
        <taxon>Pseudomonadati</taxon>
        <taxon>Pseudomonadota</taxon>
        <taxon>Gammaproteobacteria</taxon>
        <taxon>SAR86 cluster</taxon>
    </lineage>
</organism>
<dbReference type="AlphaFoldDB" id="A0A2A4XE84"/>
<evidence type="ECO:0000259" key="7">
    <source>
        <dbReference type="PROSITE" id="PS51296"/>
    </source>
</evidence>
<sequence length="118" mass="13050">MKVVKNCKEQSDWTSVCQLDQLMENYGQCVQLNQEQVAIFRVSGIEKICAIDNFDPFSGANVLSRGIVGDIKGVPVVASPVYKQHFDLLTGQCLEDETVKLATYPVRVLDGVVQLSTK</sequence>
<dbReference type="Pfam" id="PF13806">
    <property type="entry name" value="Rieske_2"/>
    <property type="match status" value="1"/>
</dbReference>
<dbReference type="InterPro" id="IPR036922">
    <property type="entry name" value="Rieske_2Fe-2S_sf"/>
</dbReference>
<evidence type="ECO:0000256" key="6">
    <source>
        <dbReference type="ARBA" id="ARBA00023063"/>
    </source>
</evidence>
<name>A0A2A4XE84_9GAMM</name>
<evidence type="ECO:0000256" key="2">
    <source>
        <dbReference type="ARBA" id="ARBA00022723"/>
    </source>
</evidence>
<dbReference type="NCBIfam" id="TIGR02378">
    <property type="entry name" value="nirD_assim_sml"/>
    <property type="match status" value="1"/>
</dbReference>
<dbReference type="CDD" id="cd03529">
    <property type="entry name" value="Rieske_NirD"/>
    <property type="match status" value="1"/>
</dbReference>
<evidence type="ECO:0000313" key="9">
    <source>
        <dbReference type="Proteomes" id="UP000218767"/>
    </source>
</evidence>
<dbReference type="Proteomes" id="UP000218767">
    <property type="component" value="Unassembled WGS sequence"/>
</dbReference>
<evidence type="ECO:0000256" key="3">
    <source>
        <dbReference type="ARBA" id="ARBA00023002"/>
    </source>
</evidence>
<keyword evidence="3" id="KW-0560">Oxidoreductase</keyword>
<accession>A0A2A4XE84</accession>
<dbReference type="InterPro" id="IPR017941">
    <property type="entry name" value="Rieske_2Fe-2S"/>
</dbReference>
<keyword evidence="5" id="KW-0411">Iron-sulfur</keyword>
<protein>
    <submittedName>
        <fullName evidence="8">Nitrite reductase (NAD(P)H) small subunit</fullName>
    </submittedName>
</protein>
<dbReference type="SUPFAM" id="SSF50022">
    <property type="entry name" value="ISP domain"/>
    <property type="match status" value="1"/>
</dbReference>
<dbReference type="InterPro" id="IPR012748">
    <property type="entry name" value="Rieske-like_NirD"/>
</dbReference>
<comment type="caution">
    <text evidence="8">The sequence shown here is derived from an EMBL/GenBank/DDBJ whole genome shotgun (WGS) entry which is preliminary data.</text>
</comment>
<dbReference type="GO" id="GO:0051537">
    <property type="term" value="F:2 iron, 2 sulfur cluster binding"/>
    <property type="evidence" value="ECO:0007669"/>
    <property type="project" value="UniProtKB-KW"/>
</dbReference>
<evidence type="ECO:0000313" key="8">
    <source>
        <dbReference type="EMBL" id="PCI80796.1"/>
    </source>
</evidence>
<keyword evidence="1" id="KW-0001">2Fe-2S</keyword>
<keyword evidence="6" id="KW-0534">Nitrate assimilation</keyword>
<evidence type="ECO:0000256" key="5">
    <source>
        <dbReference type="ARBA" id="ARBA00023014"/>
    </source>
</evidence>
<dbReference type="PANTHER" id="PTHR40562:SF1">
    <property type="entry name" value="NITRITE REDUCTASE (NADH) SMALL SUBUNIT"/>
    <property type="match status" value="1"/>
</dbReference>
<dbReference type="GO" id="GO:0046872">
    <property type="term" value="F:metal ion binding"/>
    <property type="evidence" value="ECO:0007669"/>
    <property type="project" value="UniProtKB-KW"/>
</dbReference>
<keyword evidence="2" id="KW-0479">Metal-binding</keyword>